<dbReference type="HOGENOM" id="CLU_2427973_0_0_1"/>
<dbReference type="AlphaFoldDB" id="M3AQN7"/>
<dbReference type="VEuPathDB" id="FungiDB:MYCFIDRAFT_172619"/>
<proteinExistence type="predicted"/>
<protein>
    <submittedName>
        <fullName evidence="1">Uncharacterized protein</fullName>
    </submittedName>
</protein>
<reference evidence="1 2" key="1">
    <citation type="journal article" date="2012" name="PLoS Pathog.">
        <title>Diverse lifestyles and strategies of plant pathogenesis encoded in the genomes of eighteen Dothideomycetes fungi.</title>
        <authorList>
            <person name="Ohm R.A."/>
            <person name="Feau N."/>
            <person name="Henrissat B."/>
            <person name="Schoch C.L."/>
            <person name="Horwitz B.A."/>
            <person name="Barry K.W."/>
            <person name="Condon B.J."/>
            <person name="Copeland A.C."/>
            <person name="Dhillon B."/>
            <person name="Glaser F."/>
            <person name="Hesse C.N."/>
            <person name="Kosti I."/>
            <person name="LaButti K."/>
            <person name="Lindquist E.A."/>
            <person name="Lucas S."/>
            <person name="Salamov A.A."/>
            <person name="Bradshaw R.E."/>
            <person name="Ciuffetti L."/>
            <person name="Hamelin R.C."/>
            <person name="Kema G.H.J."/>
            <person name="Lawrence C."/>
            <person name="Scott J.A."/>
            <person name="Spatafora J.W."/>
            <person name="Turgeon B.G."/>
            <person name="de Wit P.J.G.M."/>
            <person name="Zhong S."/>
            <person name="Goodwin S.B."/>
            <person name="Grigoriev I.V."/>
        </authorList>
    </citation>
    <scope>NUCLEOTIDE SEQUENCE [LARGE SCALE GENOMIC DNA]</scope>
    <source>
        <strain evidence="1 2">CIRAD86</strain>
    </source>
</reference>
<gene>
    <name evidence="1" type="ORF">MYCFIDRAFT_172619</name>
</gene>
<accession>M3AQN7</accession>
<dbReference type="EMBL" id="KB446556">
    <property type="protein sequence ID" value="EME86931.1"/>
    <property type="molecule type" value="Genomic_DNA"/>
</dbReference>
<organism evidence="1 2">
    <name type="scientific">Pseudocercospora fijiensis (strain CIRAD86)</name>
    <name type="common">Black leaf streak disease fungus</name>
    <name type="synonym">Mycosphaerella fijiensis</name>
    <dbReference type="NCBI Taxonomy" id="383855"/>
    <lineage>
        <taxon>Eukaryota</taxon>
        <taxon>Fungi</taxon>
        <taxon>Dikarya</taxon>
        <taxon>Ascomycota</taxon>
        <taxon>Pezizomycotina</taxon>
        <taxon>Dothideomycetes</taxon>
        <taxon>Dothideomycetidae</taxon>
        <taxon>Mycosphaerellales</taxon>
        <taxon>Mycosphaerellaceae</taxon>
        <taxon>Pseudocercospora</taxon>
    </lineage>
</organism>
<evidence type="ECO:0000313" key="2">
    <source>
        <dbReference type="Proteomes" id="UP000016932"/>
    </source>
</evidence>
<sequence>MDQIPAISGWNTRGPPCIRVPLTTVTNGAKEYLAHFLPSLLRHTDTLFPPRDSARIDVAHSRQLVNLRPWPGCSAFRNSDSMRRAPKLSLI</sequence>
<dbReference type="Proteomes" id="UP000016932">
    <property type="component" value="Unassembled WGS sequence"/>
</dbReference>
<dbReference type="GeneID" id="19332827"/>
<name>M3AQN7_PSEFD</name>
<keyword evidence="2" id="KW-1185">Reference proteome</keyword>
<evidence type="ECO:0000313" key="1">
    <source>
        <dbReference type="EMBL" id="EME86931.1"/>
    </source>
</evidence>
<dbReference type="KEGG" id="pfj:MYCFIDRAFT_172619"/>
<dbReference type="RefSeq" id="XP_007924035.1">
    <property type="nucleotide sequence ID" value="XM_007925844.1"/>
</dbReference>